<dbReference type="InterPro" id="IPR051594">
    <property type="entry name" value="KRIT1/FRMD8"/>
</dbReference>
<dbReference type="Gene3D" id="2.30.29.30">
    <property type="entry name" value="Pleckstrin-homology domain (PH domain)/Phosphotyrosine-binding domain (PTB)"/>
    <property type="match status" value="1"/>
</dbReference>
<dbReference type="InterPro" id="IPR011993">
    <property type="entry name" value="PH-like_dom_sf"/>
</dbReference>
<dbReference type="SUPFAM" id="SSF47031">
    <property type="entry name" value="Second domain of FERM"/>
    <property type="match status" value="1"/>
</dbReference>
<dbReference type="PANTHER" id="PTHR13283:SF10">
    <property type="entry name" value="FERM DOMAIN-CONTAINING PROTEIN 8"/>
    <property type="match status" value="1"/>
</dbReference>
<protein>
    <recommendedName>
        <fullName evidence="1">FERM domain-containing protein 8</fullName>
    </recommendedName>
</protein>
<keyword evidence="4" id="KW-1185">Reference proteome</keyword>
<dbReference type="SMART" id="SM00295">
    <property type="entry name" value="B41"/>
    <property type="match status" value="1"/>
</dbReference>
<dbReference type="InterPro" id="IPR035963">
    <property type="entry name" value="FERM_2"/>
</dbReference>
<accession>A0ABD3WHP5</accession>
<dbReference type="PANTHER" id="PTHR13283">
    <property type="entry name" value="KREV INTERACTION TRAPPED 1-RELATED"/>
    <property type="match status" value="1"/>
</dbReference>
<dbReference type="InterPro" id="IPR000299">
    <property type="entry name" value="FERM_domain"/>
</dbReference>
<feature type="domain" description="FERM" evidence="2">
    <location>
        <begin position="42"/>
        <end position="399"/>
    </location>
</feature>
<dbReference type="Pfam" id="PF24522">
    <property type="entry name" value="KRIT1_FRMD8_FERM_C"/>
    <property type="match status" value="1"/>
</dbReference>
<dbReference type="InterPro" id="IPR014352">
    <property type="entry name" value="FERM/acyl-CoA-bd_prot_sf"/>
</dbReference>
<evidence type="ECO:0000256" key="1">
    <source>
        <dbReference type="ARBA" id="ARBA00039547"/>
    </source>
</evidence>
<dbReference type="Pfam" id="PF00373">
    <property type="entry name" value="FERM_M"/>
    <property type="match status" value="1"/>
</dbReference>
<comment type="caution">
    <text evidence="3">The sequence shown here is derived from an EMBL/GenBank/DDBJ whole genome shotgun (WGS) entry which is preliminary data.</text>
</comment>
<gene>
    <name evidence="3" type="ORF">ACJMK2_036590</name>
</gene>
<proteinExistence type="predicted"/>
<evidence type="ECO:0000259" key="2">
    <source>
        <dbReference type="PROSITE" id="PS50057"/>
    </source>
</evidence>
<dbReference type="EMBL" id="JBJQND010000006">
    <property type="protein sequence ID" value="KAL3873479.1"/>
    <property type="molecule type" value="Genomic_DNA"/>
</dbReference>
<dbReference type="InterPro" id="IPR019748">
    <property type="entry name" value="FERM_central"/>
</dbReference>
<evidence type="ECO:0000313" key="4">
    <source>
        <dbReference type="Proteomes" id="UP001634394"/>
    </source>
</evidence>
<organism evidence="3 4">
    <name type="scientific">Sinanodonta woodiana</name>
    <name type="common">Chinese pond mussel</name>
    <name type="synonym">Anodonta woodiana</name>
    <dbReference type="NCBI Taxonomy" id="1069815"/>
    <lineage>
        <taxon>Eukaryota</taxon>
        <taxon>Metazoa</taxon>
        <taxon>Spiralia</taxon>
        <taxon>Lophotrochozoa</taxon>
        <taxon>Mollusca</taxon>
        <taxon>Bivalvia</taxon>
        <taxon>Autobranchia</taxon>
        <taxon>Heteroconchia</taxon>
        <taxon>Palaeoheterodonta</taxon>
        <taxon>Unionida</taxon>
        <taxon>Unionoidea</taxon>
        <taxon>Unionidae</taxon>
        <taxon>Unioninae</taxon>
        <taxon>Sinanodonta</taxon>
    </lineage>
</organism>
<dbReference type="CDD" id="cd14473">
    <property type="entry name" value="FERM_B-lobe"/>
    <property type="match status" value="1"/>
</dbReference>
<dbReference type="InterPro" id="IPR057096">
    <property type="entry name" value="KRIT1_FRMD8_FERM_C"/>
</dbReference>
<dbReference type="PROSITE" id="PS50057">
    <property type="entry name" value="FERM_3"/>
    <property type="match status" value="1"/>
</dbReference>
<name>A0ABD3WHP5_SINWO</name>
<sequence>MAGQASDKKGQFIAQPSFDYSLNEESRLFDEGLDHGRLETSMDIVVFMRDRSGIHITIEEGQIAEAEELFGIVMEEQGLPEEYKDIFSLWLVSPLLELRLKRNHRPFYIVQQWDEFCSKYTDAKAQDITKDEPVLMFQRNVFFPKENEIEIDNEQVLGLLYHEAKYNVLEGRYILHSSDYHILAGIQALIQLGKYNSTDHVPATYRSVLHQYYPEHMYRRSSKPCLPFWSRAPPENCEEQLLESHQQITQVFDQVDIERNIAELYRRYLEVCRPYPFYGAAFFDCHIYKPQGKLSFLKRKENMECWTAISTDGVCVIEREKDEVLLAVPYVDLMWNYIEPQFDVDDDAFPCLMLQFLVVMEEEGGSEVTVTKLLQVFSRQAKHMDALIQSNVNRKKLASGKQGGDQVDGPVNLSDFASRVPNKLDKLCLQTFSTAGTGPGKVKH</sequence>
<dbReference type="AlphaFoldDB" id="A0ABD3WHP5"/>
<dbReference type="InterPro" id="IPR019749">
    <property type="entry name" value="Band_41_domain"/>
</dbReference>
<dbReference type="Gene3D" id="1.20.80.10">
    <property type="match status" value="1"/>
</dbReference>
<dbReference type="Gene3D" id="3.10.20.90">
    <property type="entry name" value="Phosphatidylinositol 3-kinase Catalytic Subunit, Chain A, domain 1"/>
    <property type="match status" value="1"/>
</dbReference>
<dbReference type="Proteomes" id="UP001634394">
    <property type="component" value="Unassembled WGS sequence"/>
</dbReference>
<reference evidence="3 4" key="1">
    <citation type="submission" date="2024-11" db="EMBL/GenBank/DDBJ databases">
        <title>Chromosome-level genome assembly of the freshwater bivalve Anodonta woodiana.</title>
        <authorList>
            <person name="Chen X."/>
        </authorList>
    </citation>
    <scope>NUCLEOTIDE SEQUENCE [LARGE SCALE GENOMIC DNA]</scope>
    <source>
        <strain evidence="3">MN2024</strain>
        <tissue evidence="3">Gills</tissue>
    </source>
</reference>
<evidence type="ECO:0000313" key="3">
    <source>
        <dbReference type="EMBL" id="KAL3873479.1"/>
    </source>
</evidence>